<dbReference type="GO" id="GO:0016787">
    <property type="term" value="F:hydrolase activity"/>
    <property type="evidence" value="ECO:0007669"/>
    <property type="project" value="UniProtKB-KW"/>
</dbReference>
<feature type="domain" description="AB hydrolase-1" evidence="4">
    <location>
        <begin position="40"/>
        <end position="284"/>
    </location>
</feature>
<dbReference type="RefSeq" id="WP_380927068.1">
    <property type="nucleotide sequence ID" value="NZ_JBHUGS010000001.1"/>
</dbReference>
<dbReference type="PANTHER" id="PTHR43433">
    <property type="entry name" value="HYDROLASE, ALPHA/BETA FOLD FAMILY PROTEIN"/>
    <property type="match status" value="1"/>
</dbReference>
<dbReference type="InterPro" id="IPR029058">
    <property type="entry name" value="AB_hydrolase_fold"/>
</dbReference>
<dbReference type="Pfam" id="PF00561">
    <property type="entry name" value="Abhydrolase_1"/>
    <property type="match status" value="1"/>
</dbReference>
<evidence type="ECO:0000256" key="3">
    <source>
        <dbReference type="PIRNR" id="PIRNR005539"/>
    </source>
</evidence>
<organism evidence="5 6">
    <name type="scientific">Sphingomonas arantia</name>
    <dbReference type="NCBI Taxonomy" id="1460676"/>
    <lineage>
        <taxon>Bacteria</taxon>
        <taxon>Pseudomonadati</taxon>
        <taxon>Pseudomonadota</taxon>
        <taxon>Alphaproteobacteria</taxon>
        <taxon>Sphingomonadales</taxon>
        <taxon>Sphingomonadaceae</taxon>
        <taxon>Sphingomonas</taxon>
    </lineage>
</organism>
<keyword evidence="2 3" id="KW-0378">Hydrolase</keyword>
<keyword evidence="6" id="KW-1185">Reference proteome</keyword>
<dbReference type="Proteomes" id="UP001597400">
    <property type="component" value="Unassembled WGS sequence"/>
</dbReference>
<dbReference type="PIRSF" id="PIRSF005539">
    <property type="entry name" value="Pept_S33_TRI_F1"/>
    <property type="match status" value="1"/>
</dbReference>
<protein>
    <submittedName>
        <fullName evidence="5">Proline iminopeptidase-family hydrolase</fullName>
    </submittedName>
</protein>
<dbReference type="Gene3D" id="3.40.50.1820">
    <property type="entry name" value="alpha/beta hydrolase"/>
    <property type="match status" value="1"/>
</dbReference>
<comment type="caution">
    <text evidence="5">The sequence shown here is derived from an EMBL/GenBank/DDBJ whole genome shotgun (WGS) entry which is preliminary data.</text>
</comment>
<evidence type="ECO:0000256" key="2">
    <source>
        <dbReference type="ARBA" id="ARBA00022801"/>
    </source>
</evidence>
<dbReference type="NCBIfam" id="TIGR01250">
    <property type="entry name" value="pro_imino_pep_2"/>
    <property type="match status" value="1"/>
</dbReference>
<gene>
    <name evidence="5" type="ORF">ACFSGX_01970</name>
</gene>
<evidence type="ECO:0000259" key="4">
    <source>
        <dbReference type="Pfam" id="PF00561"/>
    </source>
</evidence>
<dbReference type="PANTHER" id="PTHR43433:SF5">
    <property type="entry name" value="AB HYDROLASE-1 DOMAIN-CONTAINING PROTEIN"/>
    <property type="match status" value="1"/>
</dbReference>
<dbReference type="InterPro" id="IPR002410">
    <property type="entry name" value="Peptidase_S33"/>
</dbReference>
<dbReference type="InterPro" id="IPR050471">
    <property type="entry name" value="AB_hydrolase"/>
</dbReference>
<reference evidence="6" key="1">
    <citation type="journal article" date="2019" name="Int. J. Syst. Evol. Microbiol.">
        <title>The Global Catalogue of Microorganisms (GCM) 10K type strain sequencing project: providing services to taxonomists for standard genome sequencing and annotation.</title>
        <authorList>
            <consortium name="The Broad Institute Genomics Platform"/>
            <consortium name="The Broad Institute Genome Sequencing Center for Infectious Disease"/>
            <person name="Wu L."/>
            <person name="Ma J."/>
        </authorList>
    </citation>
    <scope>NUCLEOTIDE SEQUENCE [LARGE SCALE GENOMIC DNA]</scope>
    <source>
        <strain evidence="6">CGMCC 1.12702</strain>
    </source>
</reference>
<name>A0ABW4TS73_9SPHN</name>
<dbReference type="EMBL" id="JBHUGS010000001">
    <property type="protein sequence ID" value="MFD1949532.1"/>
    <property type="molecule type" value="Genomic_DNA"/>
</dbReference>
<accession>A0ABW4TS73</accession>
<dbReference type="InterPro" id="IPR005945">
    <property type="entry name" value="Pro_imino_pep"/>
</dbReference>
<evidence type="ECO:0000313" key="6">
    <source>
        <dbReference type="Proteomes" id="UP001597400"/>
    </source>
</evidence>
<dbReference type="PRINTS" id="PR00793">
    <property type="entry name" value="PROAMNOPTASE"/>
</dbReference>
<dbReference type="InterPro" id="IPR000073">
    <property type="entry name" value="AB_hydrolase_1"/>
</dbReference>
<evidence type="ECO:0000256" key="1">
    <source>
        <dbReference type="ARBA" id="ARBA00010088"/>
    </source>
</evidence>
<dbReference type="SUPFAM" id="SSF53474">
    <property type="entry name" value="alpha/beta-Hydrolases"/>
    <property type="match status" value="1"/>
</dbReference>
<sequence>MTPLGSSAVAAPATRTQRVAVEGGTLHVRIDGDLANGRTPLLLVHGGPGGSHAGLIPAAALATDRAVIFYDQLDCGRSDHPGDPANWTVTRFASEIAAIRTALGLDRLHLFGHSWGATLALEHAARAPGIASLVLMGPLVSTAAWLGDADTLRARLPAGVQATLIACEGPNPPAAEACRAATRVYYDRYWCSRDPDPVVTAYASAMPRCFTPTLYEAMWGTSEFSATGTLADYDGTPLLAQLEAPTLFLIGDSDEVTEPTALKFAAMVPHNRGTTIVVAGAAHRLQNDRRDLFLTHLRDWMRLHDGVNDGDIA</sequence>
<comment type="similarity">
    <text evidence="1 3">Belongs to the peptidase S33 family.</text>
</comment>
<proteinExistence type="inferred from homology"/>
<evidence type="ECO:0000313" key="5">
    <source>
        <dbReference type="EMBL" id="MFD1949532.1"/>
    </source>
</evidence>